<reference evidence="1 2" key="1">
    <citation type="journal article" date="2020" name="ISME J.">
        <title>Comparative genomics reveals insights into cyanobacterial evolution and habitat adaptation.</title>
        <authorList>
            <person name="Chen M.Y."/>
            <person name="Teng W.K."/>
            <person name="Zhao L."/>
            <person name="Hu C.X."/>
            <person name="Zhou Y.K."/>
            <person name="Han B.P."/>
            <person name="Song L.R."/>
            <person name="Shu W.S."/>
        </authorList>
    </citation>
    <scope>NUCLEOTIDE SEQUENCE [LARGE SCALE GENOMIC DNA]</scope>
    <source>
        <strain evidence="1 2">FACHB-1050</strain>
    </source>
</reference>
<protein>
    <recommendedName>
        <fullName evidence="3">Transposase</fullName>
    </recommendedName>
</protein>
<sequence length="101" mass="11574">MLTNIPAVLNDFGAYLKASGRKFQWIVPKKGTKFRTIAWSSGTMLLLRVMLPNRRYAVARIYCANQEVLQKTHQHLLNGDRLSVKLGFQLTRAIWCTIPQV</sequence>
<gene>
    <name evidence="1" type="ORF">H6G05_17095</name>
</gene>
<organism evidence="1 2">
    <name type="scientific">Phormidium tenue FACHB-1050</name>
    <dbReference type="NCBI Taxonomy" id="2692857"/>
    <lineage>
        <taxon>Bacteria</taxon>
        <taxon>Bacillati</taxon>
        <taxon>Cyanobacteriota</taxon>
        <taxon>Cyanophyceae</taxon>
        <taxon>Oscillatoriophycideae</taxon>
        <taxon>Oscillatoriales</taxon>
        <taxon>Oscillatoriaceae</taxon>
        <taxon>Phormidium</taxon>
    </lineage>
</organism>
<keyword evidence="2" id="KW-1185">Reference proteome</keyword>
<proteinExistence type="predicted"/>
<evidence type="ECO:0000313" key="2">
    <source>
        <dbReference type="Proteomes" id="UP000618445"/>
    </source>
</evidence>
<accession>A0ABR8CCP1</accession>
<evidence type="ECO:0008006" key="3">
    <source>
        <dbReference type="Google" id="ProtNLM"/>
    </source>
</evidence>
<dbReference type="RefSeq" id="WP_190579656.1">
    <property type="nucleotide sequence ID" value="NZ_CAWPQU010000025.1"/>
</dbReference>
<comment type="caution">
    <text evidence="1">The sequence shown here is derived from an EMBL/GenBank/DDBJ whole genome shotgun (WGS) entry which is preliminary data.</text>
</comment>
<evidence type="ECO:0000313" key="1">
    <source>
        <dbReference type="EMBL" id="MBD2318558.1"/>
    </source>
</evidence>
<dbReference type="Proteomes" id="UP000618445">
    <property type="component" value="Unassembled WGS sequence"/>
</dbReference>
<dbReference type="EMBL" id="JACJQY010000031">
    <property type="protein sequence ID" value="MBD2318558.1"/>
    <property type="molecule type" value="Genomic_DNA"/>
</dbReference>
<name>A0ABR8CCP1_9CYAN</name>